<evidence type="ECO:0000256" key="1">
    <source>
        <dbReference type="SAM" id="MobiDB-lite"/>
    </source>
</evidence>
<name>A0A5N5QW86_9AGAM</name>
<dbReference type="SMART" id="SM01301">
    <property type="entry name" value="PTPlike_phytase"/>
    <property type="match status" value="3"/>
</dbReference>
<keyword evidence="3" id="KW-1185">Reference proteome</keyword>
<dbReference type="Gene3D" id="3.90.190.10">
    <property type="entry name" value="Protein tyrosine phosphatase superfamily"/>
    <property type="match status" value="3"/>
</dbReference>
<evidence type="ECO:0000313" key="3">
    <source>
        <dbReference type="Proteomes" id="UP000383932"/>
    </source>
</evidence>
<dbReference type="InterPro" id="IPR029021">
    <property type="entry name" value="Prot-tyrosine_phosphatase-like"/>
</dbReference>
<proteinExistence type="predicted"/>
<organism evidence="2 3">
    <name type="scientific">Ceratobasidium theobromae</name>
    <dbReference type="NCBI Taxonomy" id="1582974"/>
    <lineage>
        <taxon>Eukaryota</taxon>
        <taxon>Fungi</taxon>
        <taxon>Dikarya</taxon>
        <taxon>Basidiomycota</taxon>
        <taxon>Agaricomycotina</taxon>
        <taxon>Agaricomycetes</taxon>
        <taxon>Cantharellales</taxon>
        <taxon>Ceratobasidiaceae</taxon>
        <taxon>Ceratobasidium</taxon>
    </lineage>
</organism>
<evidence type="ECO:0000313" key="2">
    <source>
        <dbReference type="EMBL" id="KAB5595823.1"/>
    </source>
</evidence>
<dbReference type="InterPro" id="IPR050561">
    <property type="entry name" value="PTP"/>
</dbReference>
<feature type="compositionally biased region" description="Basic and acidic residues" evidence="1">
    <location>
        <begin position="865"/>
        <end position="874"/>
    </location>
</feature>
<dbReference type="Proteomes" id="UP000383932">
    <property type="component" value="Unassembled WGS sequence"/>
</dbReference>
<accession>A0A5N5QW86</accession>
<dbReference type="OrthoDB" id="66369at2759"/>
<dbReference type="CDD" id="cd14496">
    <property type="entry name" value="PTP_paladin"/>
    <property type="match status" value="1"/>
</dbReference>
<dbReference type="PANTHER" id="PTHR23339">
    <property type="entry name" value="TYROSINE SPECIFIC PROTEIN PHOSPHATASE AND DUAL SPECIFICITY PROTEIN PHOSPHATASE"/>
    <property type="match status" value="1"/>
</dbReference>
<feature type="region of interest" description="Disordered" evidence="1">
    <location>
        <begin position="846"/>
        <end position="876"/>
    </location>
</feature>
<feature type="region of interest" description="Disordered" evidence="1">
    <location>
        <begin position="48"/>
        <end position="71"/>
    </location>
</feature>
<feature type="compositionally biased region" description="Low complexity" evidence="1">
    <location>
        <begin position="58"/>
        <end position="70"/>
    </location>
</feature>
<gene>
    <name evidence="2" type="ORF">CTheo_836</name>
</gene>
<comment type="caution">
    <text evidence="2">The sequence shown here is derived from an EMBL/GenBank/DDBJ whole genome shotgun (WGS) entry which is preliminary data.</text>
</comment>
<dbReference type="SUPFAM" id="SSF52799">
    <property type="entry name" value="(Phosphotyrosine protein) phosphatases II"/>
    <property type="match status" value="3"/>
</dbReference>
<dbReference type="Pfam" id="PF14566">
    <property type="entry name" value="PTPlike_phytase"/>
    <property type="match status" value="3"/>
</dbReference>
<sequence length="1432" mass="159069">MLIGPVQVPKPSIAHLYVPTTLNLNAMSTPPGQRRPYLGIAHLHHLSSNPSLGRDRNASPPARPASAAFATHGRAVSGSGPLLLGSRKQAPSADNARLLDNSPTLIRATATVVKTRNGTVLSRGCILKTDHYPTGRALDLDINLQGAPNFRAPRGAAAALNVYGAAQPRVGGLRAILSILGCSPEVPVATSPTLSPLAKFSKLPSRAGCVWFSTREEPVVYVAGRPYVLRDASAPKTALQLSDRASNIEAIEDRLKTDILTESYKFGGLILTHVEDADGESLIPTWTSVDAGSVKTSREVWQEARDEGWSVEYHRIPITPDKTIEDNYLDAYLNVIKSVDPLETALVFSCGMGAVRTTFAMVSACLIRRKQLIARGFPDPFAKATSSAPQSGIATPADIQATVALEQVETQQESSKSLLRLTYLLQQSLPSANTMSAIELLLAQPLLMDNLRKAHIGNYGLILSLLGCLDAGMRVKKLADKVIDSCDHVANLREEILAHRVDYSVTSMDEKGRSAHIQKAKRAMEKYYFTIAFAGYVEESEDFNESFSEWMDARTEIWNQVRFMRKSGVRLNVFAPVEDLSAISKGETAPQIAGGRVLGDEWTEYVVKNRSGIILRGGMLLKSDLWRSEEYDAGPESIRGAINFRNIPGTNIYALGQPNEEAIEAVVRRVKEDYPSVHKVAWINLREEPIIYVNGAAHCLRRENYSLRNMKDYGGISARRLEILEDRLKNDVVAEVNAFQGRILLHTENSDGSVIPIWDEADSKDIAVPKDIMSSKVDDVQIAYTRIPITSERPPDFSDIESLADVVIRTDSERTPIILNCQLGRGRSTIASIVVLLLQEWLKSGRGRGSARTPRRGMSMLSMTSRERERDVSKKPPPRLSYQIINNLLRVVRRGPDVKRMVDDAIDQCSQFLNLRESIEDARLRAEGATDERQKKRFIQIGLHNLRKYFELIVFQNFLMENDPDTVRTFASFEEFVKSRPVFATFENELRVESAKALKPLERSEREDAALADDIEYVVANRSGSVLSASTILKSDFFSNLQKMSLPERIEGAANFRRIPLTLGLGDKDSSNKFVCGSGMPTVDGLRRALARVDAAPGGNNTVFWTSLREEPVLYVAGGRPHVLRLVDRPLTNVEATGITTDVVEAMEVNLKKDIEREMIQFEGRVLLHDEVETQPGSFDITAQWEPLTIHDIKTPKDVFQLMIQEGYRVDYARLAITDEQAPLPDALDQLVHRVEAGLKVAGDLIFNCQMVSNHIHATVTDLMDPRGRTTTGMVAACLISTVASCDVTTTLQDEDDTSNVTSHYDSVDGSYEEEAYLRGEYKIILQLVGVLSYGKIAKRITDKAIDAMADVQNLRKAIFDYKLKVDASEAGSQKQKKLMDLGVNYLYRYGTLIVLANYLIERRKHEVKSSFPAWLKEHREITRLLGRRSLE</sequence>
<dbReference type="EMBL" id="SSOP01000006">
    <property type="protein sequence ID" value="KAB5595823.1"/>
    <property type="molecule type" value="Genomic_DNA"/>
</dbReference>
<protein>
    <submittedName>
        <fullName evidence="2">Paladin</fullName>
    </submittedName>
</protein>
<reference evidence="2 3" key="1">
    <citation type="journal article" date="2019" name="Fungal Biol. Biotechnol.">
        <title>Draft genome sequence of fastidious pathogen Ceratobasidium theobromae, which causes vascular-streak dieback in Theobroma cacao.</title>
        <authorList>
            <person name="Ali S.S."/>
            <person name="Asman A."/>
            <person name="Shao J."/>
            <person name="Firmansyah A.P."/>
            <person name="Susilo A.W."/>
            <person name="Rosmana A."/>
            <person name="McMahon P."/>
            <person name="Junaid M."/>
            <person name="Guest D."/>
            <person name="Kheng T.Y."/>
            <person name="Meinhardt L.W."/>
            <person name="Bailey B.A."/>
        </authorList>
    </citation>
    <scope>NUCLEOTIDE SEQUENCE [LARGE SCALE GENOMIC DNA]</scope>
    <source>
        <strain evidence="2 3">CT2</strain>
    </source>
</reference>